<dbReference type="PANTHER" id="PTHR30086">
    <property type="entry name" value="ARGININE EXPORTER PROTEIN ARGO"/>
    <property type="match status" value="1"/>
</dbReference>
<evidence type="ECO:0000256" key="6">
    <source>
        <dbReference type="ARBA" id="ARBA00023136"/>
    </source>
</evidence>
<evidence type="ECO:0000256" key="7">
    <source>
        <dbReference type="SAM" id="Phobius"/>
    </source>
</evidence>
<protein>
    <submittedName>
        <fullName evidence="8">RhtB family transporter</fullName>
    </submittedName>
</protein>
<keyword evidence="9" id="KW-1185">Reference proteome</keyword>
<dbReference type="PIRSF" id="PIRSF006324">
    <property type="entry name" value="LeuE"/>
    <property type="match status" value="1"/>
</dbReference>
<feature type="transmembrane region" description="Helical" evidence="7">
    <location>
        <begin position="109"/>
        <end position="131"/>
    </location>
</feature>
<dbReference type="Pfam" id="PF01810">
    <property type="entry name" value="LysE"/>
    <property type="match status" value="1"/>
</dbReference>
<evidence type="ECO:0000256" key="1">
    <source>
        <dbReference type="ARBA" id="ARBA00004651"/>
    </source>
</evidence>
<dbReference type="PANTHER" id="PTHR30086:SF14">
    <property type="entry name" value="HOMOSERINE_HOMOSERINE LACTONE EFFLUX PROTEIN"/>
    <property type="match status" value="1"/>
</dbReference>
<evidence type="ECO:0000256" key="3">
    <source>
        <dbReference type="ARBA" id="ARBA00022475"/>
    </source>
</evidence>
<evidence type="ECO:0000256" key="2">
    <source>
        <dbReference type="ARBA" id="ARBA00007928"/>
    </source>
</evidence>
<organism evidence="8 9">
    <name type="scientific">Trabulsiella guamensis ATCC 49490</name>
    <dbReference type="NCBI Taxonomy" id="1005994"/>
    <lineage>
        <taxon>Bacteria</taxon>
        <taxon>Pseudomonadati</taxon>
        <taxon>Pseudomonadota</taxon>
        <taxon>Gammaproteobacteria</taxon>
        <taxon>Enterobacterales</taxon>
        <taxon>Enterobacteriaceae</taxon>
        <taxon>Trabulsiella</taxon>
    </lineage>
</organism>
<keyword evidence="3" id="KW-1003">Cell membrane</keyword>
<feature type="transmembrane region" description="Helical" evidence="7">
    <location>
        <begin position="184"/>
        <end position="202"/>
    </location>
</feature>
<dbReference type="InterPro" id="IPR001123">
    <property type="entry name" value="LeuE-type"/>
</dbReference>
<dbReference type="OrthoDB" id="9804822at2"/>
<reference evidence="9" key="1">
    <citation type="submission" date="2014-05" db="EMBL/GenBank/DDBJ databases">
        <title>ATOL: Assembling a taxonomically balanced genome-scale reconstruction of the evolutionary history of the Enterobacteriaceae.</title>
        <authorList>
            <person name="Plunkett G. III"/>
            <person name="Neeno-Eckwall E.C."/>
            <person name="Glasner J.D."/>
            <person name="Perna N.T."/>
        </authorList>
    </citation>
    <scope>NUCLEOTIDE SEQUENCE [LARGE SCALE GENOMIC DNA]</scope>
    <source>
        <strain evidence="9">ATCC 49490</strain>
    </source>
</reference>
<dbReference type="GO" id="GO:0005886">
    <property type="term" value="C:plasma membrane"/>
    <property type="evidence" value="ECO:0007669"/>
    <property type="project" value="UniProtKB-SubCell"/>
</dbReference>
<comment type="subcellular location">
    <subcellularLocation>
        <location evidence="1">Cell membrane</location>
        <topology evidence="1">Multi-pass membrane protein</topology>
    </subcellularLocation>
</comment>
<accession>A0A084ZZ29</accession>
<keyword evidence="5 7" id="KW-1133">Transmembrane helix</keyword>
<evidence type="ECO:0000256" key="5">
    <source>
        <dbReference type="ARBA" id="ARBA00022989"/>
    </source>
</evidence>
<evidence type="ECO:0000313" key="8">
    <source>
        <dbReference type="EMBL" id="KFC03224.1"/>
    </source>
</evidence>
<feature type="transmembrane region" description="Helical" evidence="7">
    <location>
        <begin position="39"/>
        <end position="61"/>
    </location>
</feature>
<gene>
    <name evidence="8" type="ORF">GTGU_03342</name>
</gene>
<dbReference type="Proteomes" id="UP000028630">
    <property type="component" value="Unassembled WGS sequence"/>
</dbReference>
<comment type="similarity">
    <text evidence="2">Belongs to the Rht family.</text>
</comment>
<dbReference type="EMBL" id="JMTB01000100">
    <property type="protein sequence ID" value="KFC03224.1"/>
    <property type="molecule type" value="Genomic_DNA"/>
</dbReference>
<feature type="transmembrane region" description="Helical" evidence="7">
    <location>
        <begin position="68"/>
        <end position="89"/>
    </location>
</feature>
<name>A0A084ZZ29_9ENTR</name>
<evidence type="ECO:0000313" key="9">
    <source>
        <dbReference type="Proteomes" id="UP000028630"/>
    </source>
</evidence>
<keyword evidence="6 7" id="KW-0472">Membrane</keyword>
<feature type="transmembrane region" description="Helical" evidence="7">
    <location>
        <begin position="7"/>
        <end position="27"/>
    </location>
</feature>
<comment type="caution">
    <text evidence="8">The sequence shown here is derived from an EMBL/GenBank/DDBJ whole genome shotgun (WGS) entry which is preliminary data.</text>
</comment>
<proteinExistence type="inferred from homology"/>
<dbReference type="AlphaFoldDB" id="A0A084ZZ29"/>
<feature type="transmembrane region" description="Helical" evidence="7">
    <location>
        <begin position="143"/>
        <end position="164"/>
    </location>
</feature>
<dbReference type="GO" id="GO:0042970">
    <property type="term" value="F:homoserine transmembrane transporter activity"/>
    <property type="evidence" value="ECO:0007669"/>
    <property type="project" value="TreeGrafter"/>
</dbReference>
<sequence>MQISTEFLITSFIVVVSPGTGTLYTVATGLSQGVKKSLIAAFGCTLGIIPHMIAAITGLAAIFHTSQLAFEGIKILGVIWLLYMAWNTLKETGTMQLNPQGKGKSPIEIILHAILINLLNPKLPLFFLAFLPQFIRTNAMSPVTELLILSGIFMLMTLCIFSLYGVFSAFARGQVLSKPGILKALRIGFATGFVGLGIRLLLTRQQ</sequence>
<dbReference type="RefSeq" id="WP_156964198.1">
    <property type="nucleotide sequence ID" value="NZ_JMTB01000100.1"/>
</dbReference>
<keyword evidence="4 7" id="KW-0812">Transmembrane</keyword>
<evidence type="ECO:0000256" key="4">
    <source>
        <dbReference type="ARBA" id="ARBA00022692"/>
    </source>
</evidence>
<dbReference type="eggNOG" id="COG1280">
    <property type="taxonomic scope" value="Bacteria"/>
</dbReference>